<evidence type="ECO:0000259" key="3">
    <source>
        <dbReference type="PROSITE" id="PS50157"/>
    </source>
</evidence>
<dbReference type="SMART" id="SM00355">
    <property type="entry name" value="ZnF_C2H2"/>
    <property type="match status" value="2"/>
</dbReference>
<sequence>MQEESFDPDNYGGHLDARGGAQTSQESYDMAEPSYQTAPNPPSSYEQPYSGWSIWRASNDLQLPAMSEVPARQEFRNRSYDSQGLDQQPLPFDNEADGASTDSRRPYSRPDAGESRCSNDGFPTQLEALGDDIGRGFELGTSYAGQERRHAAEDPALNHTGMLINGDQDRPENVSLPLGERSTVVHGSHASLDVDAFNLLLPAPLDPHPGTFSPQAPWSPFNTHNTLQQPLHHFSDAQSAIIPDEAGGQRTSVDPTRAGSQMWSSIASFPSRLTPSTSFERDGTDVHSMSEPLRPTEMGGGYGDVSNPEFVLETPPIPTSYGVDTSRDMQSPGSPTINPPLNDQFLHIHPPVSDLEPSSPGSTTSSCTTRSLECIFEGCGSRFTGEYRKGNMARHIRLRHAAGGRTYACAGCTKKFNRQDARLKHYRRRHPHLAPGPAIPRGN</sequence>
<gene>
    <name evidence="4" type="ORF">CC80DRAFT_69424</name>
</gene>
<dbReference type="PROSITE" id="PS50157">
    <property type="entry name" value="ZINC_FINGER_C2H2_2"/>
    <property type="match status" value="1"/>
</dbReference>
<organism evidence="4 5">
    <name type="scientific">Byssothecium circinans</name>
    <dbReference type="NCBI Taxonomy" id="147558"/>
    <lineage>
        <taxon>Eukaryota</taxon>
        <taxon>Fungi</taxon>
        <taxon>Dikarya</taxon>
        <taxon>Ascomycota</taxon>
        <taxon>Pezizomycotina</taxon>
        <taxon>Dothideomycetes</taxon>
        <taxon>Pleosporomycetidae</taxon>
        <taxon>Pleosporales</taxon>
        <taxon>Massarineae</taxon>
        <taxon>Massarinaceae</taxon>
        <taxon>Byssothecium</taxon>
    </lineage>
</organism>
<dbReference type="InterPro" id="IPR013087">
    <property type="entry name" value="Znf_C2H2_type"/>
</dbReference>
<dbReference type="GO" id="GO:0008270">
    <property type="term" value="F:zinc ion binding"/>
    <property type="evidence" value="ECO:0007669"/>
    <property type="project" value="UniProtKB-KW"/>
</dbReference>
<evidence type="ECO:0000313" key="5">
    <source>
        <dbReference type="Proteomes" id="UP000800035"/>
    </source>
</evidence>
<evidence type="ECO:0000256" key="2">
    <source>
        <dbReference type="SAM" id="MobiDB-lite"/>
    </source>
</evidence>
<reference evidence="4" key="1">
    <citation type="journal article" date="2020" name="Stud. Mycol.">
        <title>101 Dothideomycetes genomes: a test case for predicting lifestyles and emergence of pathogens.</title>
        <authorList>
            <person name="Haridas S."/>
            <person name="Albert R."/>
            <person name="Binder M."/>
            <person name="Bloem J."/>
            <person name="Labutti K."/>
            <person name="Salamov A."/>
            <person name="Andreopoulos B."/>
            <person name="Baker S."/>
            <person name="Barry K."/>
            <person name="Bills G."/>
            <person name="Bluhm B."/>
            <person name="Cannon C."/>
            <person name="Castanera R."/>
            <person name="Culley D."/>
            <person name="Daum C."/>
            <person name="Ezra D."/>
            <person name="Gonzalez J."/>
            <person name="Henrissat B."/>
            <person name="Kuo A."/>
            <person name="Liang C."/>
            <person name="Lipzen A."/>
            <person name="Lutzoni F."/>
            <person name="Magnuson J."/>
            <person name="Mondo S."/>
            <person name="Nolan M."/>
            <person name="Ohm R."/>
            <person name="Pangilinan J."/>
            <person name="Park H.-J."/>
            <person name="Ramirez L."/>
            <person name="Alfaro M."/>
            <person name="Sun H."/>
            <person name="Tritt A."/>
            <person name="Yoshinaga Y."/>
            <person name="Zwiers L.-H."/>
            <person name="Turgeon B."/>
            <person name="Goodwin S."/>
            <person name="Spatafora J."/>
            <person name="Crous P."/>
            <person name="Grigoriev I."/>
        </authorList>
    </citation>
    <scope>NUCLEOTIDE SEQUENCE</scope>
    <source>
        <strain evidence="4">CBS 675.92</strain>
    </source>
</reference>
<feature type="compositionally biased region" description="Polar residues" evidence="2">
    <location>
        <begin position="34"/>
        <end position="47"/>
    </location>
</feature>
<keyword evidence="1" id="KW-0479">Metal-binding</keyword>
<dbReference type="Proteomes" id="UP000800035">
    <property type="component" value="Unassembled WGS sequence"/>
</dbReference>
<feature type="region of interest" description="Disordered" evidence="2">
    <location>
        <begin position="1"/>
        <end position="50"/>
    </location>
</feature>
<keyword evidence="5" id="KW-1185">Reference proteome</keyword>
<feature type="region of interest" description="Disordered" evidence="2">
    <location>
        <begin position="79"/>
        <end position="128"/>
    </location>
</feature>
<protein>
    <recommendedName>
        <fullName evidence="3">C2H2-type domain-containing protein</fullName>
    </recommendedName>
</protein>
<proteinExistence type="predicted"/>
<dbReference type="PROSITE" id="PS00028">
    <property type="entry name" value="ZINC_FINGER_C2H2_1"/>
    <property type="match status" value="1"/>
</dbReference>
<dbReference type="OrthoDB" id="3800855at2759"/>
<name>A0A6A5TZG7_9PLEO</name>
<keyword evidence="1" id="KW-0863">Zinc-finger</keyword>
<feature type="region of interest" description="Disordered" evidence="2">
    <location>
        <begin position="271"/>
        <end position="295"/>
    </location>
</feature>
<dbReference type="EMBL" id="ML976992">
    <property type="protein sequence ID" value="KAF1956116.1"/>
    <property type="molecule type" value="Genomic_DNA"/>
</dbReference>
<dbReference type="AlphaFoldDB" id="A0A6A5TZG7"/>
<dbReference type="Gene3D" id="3.30.160.60">
    <property type="entry name" value="Classic Zinc Finger"/>
    <property type="match status" value="1"/>
</dbReference>
<evidence type="ECO:0000313" key="4">
    <source>
        <dbReference type="EMBL" id="KAF1956116.1"/>
    </source>
</evidence>
<evidence type="ECO:0000256" key="1">
    <source>
        <dbReference type="PROSITE-ProRule" id="PRU00042"/>
    </source>
</evidence>
<feature type="domain" description="C2H2-type" evidence="3">
    <location>
        <begin position="407"/>
        <end position="435"/>
    </location>
</feature>
<accession>A0A6A5TZG7</accession>
<keyword evidence="1" id="KW-0862">Zinc</keyword>